<dbReference type="InterPro" id="IPR046588">
    <property type="entry name" value="DUF6646"/>
</dbReference>
<feature type="chain" id="PRO_5016440684" description="Outer membrane protein beta-barrel domain-containing protein" evidence="1">
    <location>
        <begin position="19"/>
        <end position="163"/>
    </location>
</feature>
<reference evidence="2 3" key="1">
    <citation type="submission" date="2018-06" db="EMBL/GenBank/DDBJ databases">
        <title>Genomic Encyclopedia of Archaeal and Bacterial Type Strains, Phase II (KMG-II): from individual species to whole genera.</title>
        <authorList>
            <person name="Goeker M."/>
        </authorList>
    </citation>
    <scope>NUCLEOTIDE SEQUENCE [LARGE SCALE GENOMIC DNA]</scope>
    <source>
        <strain evidence="2 3">DSM 24464</strain>
    </source>
</reference>
<protein>
    <recommendedName>
        <fullName evidence="4">Outer membrane protein beta-barrel domain-containing protein</fullName>
    </recommendedName>
</protein>
<proteinExistence type="predicted"/>
<dbReference type="AlphaFoldDB" id="A0A327R5K7"/>
<dbReference type="Proteomes" id="UP000248703">
    <property type="component" value="Unassembled WGS sequence"/>
</dbReference>
<dbReference type="EMBL" id="QLLO01000009">
    <property type="protein sequence ID" value="RAJ12126.1"/>
    <property type="molecule type" value="Genomic_DNA"/>
</dbReference>
<dbReference type="Pfam" id="PF20351">
    <property type="entry name" value="DUF6646"/>
    <property type="match status" value="1"/>
</dbReference>
<evidence type="ECO:0000313" key="3">
    <source>
        <dbReference type="Proteomes" id="UP000248703"/>
    </source>
</evidence>
<accession>A0A327R5K7</accession>
<name>A0A327R5K7_9FLAO</name>
<evidence type="ECO:0008006" key="4">
    <source>
        <dbReference type="Google" id="ProtNLM"/>
    </source>
</evidence>
<sequence length="163" mass="17683">MKNILLAITLLVSTIATAQSFEGKGDQKFQIGANIQDNVNGITLSYDYGLGENISIGVVTGYALNLNNGLTADFSDRFELEGRFNANLGSVLNIDNNFDLYPGISLSTKNFGGHLGMRYFFSSGFGIFSEFGTTFAKYNSDALTAAEKIHNQFTVNFGAVFNL</sequence>
<evidence type="ECO:0000256" key="1">
    <source>
        <dbReference type="SAM" id="SignalP"/>
    </source>
</evidence>
<keyword evidence="1" id="KW-0732">Signal</keyword>
<dbReference type="OrthoDB" id="1118003at2"/>
<gene>
    <name evidence="2" type="ORF">LY08_02378</name>
</gene>
<organism evidence="2 3">
    <name type="scientific">Olleya aquimaris</name>
    <dbReference type="NCBI Taxonomy" id="639310"/>
    <lineage>
        <taxon>Bacteria</taxon>
        <taxon>Pseudomonadati</taxon>
        <taxon>Bacteroidota</taxon>
        <taxon>Flavobacteriia</taxon>
        <taxon>Flavobacteriales</taxon>
        <taxon>Flavobacteriaceae</taxon>
    </lineage>
</organism>
<comment type="caution">
    <text evidence="2">The sequence shown here is derived from an EMBL/GenBank/DDBJ whole genome shotgun (WGS) entry which is preliminary data.</text>
</comment>
<evidence type="ECO:0000313" key="2">
    <source>
        <dbReference type="EMBL" id="RAJ12126.1"/>
    </source>
</evidence>
<keyword evidence="3" id="KW-1185">Reference proteome</keyword>
<dbReference type="RefSeq" id="WP_111660646.1">
    <property type="nucleotide sequence ID" value="NZ_QLLO01000009.1"/>
</dbReference>
<feature type="signal peptide" evidence="1">
    <location>
        <begin position="1"/>
        <end position="18"/>
    </location>
</feature>